<dbReference type="OrthoDB" id="2831558at2759"/>
<dbReference type="GO" id="GO:0005739">
    <property type="term" value="C:mitochondrion"/>
    <property type="evidence" value="ECO:0007669"/>
    <property type="project" value="TreeGrafter"/>
</dbReference>
<dbReference type="HOGENOM" id="CLU_019189_9_1_1"/>
<name>A0A067SF43_GALM3</name>
<accession>A0A067SF43</accession>
<dbReference type="Proteomes" id="UP000027222">
    <property type="component" value="Unassembled WGS sequence"/>
</dbReference>
<evidence type="ECO:0000256" key="1">
    <source>
        <dbReference type="SAM" id="MobiDB-lite"/>
    </source>
</evidence>
<feature type="region of interest" description="Disordered" evidence="1">
    <location>
        <begin position="395"/>
        <end position="416"/>
    </location>
</feature>
<dbReference type="PANTHER" id="PTHR36091:SF2">
    <property type="entry name" value="AMINOGLYCOSIDE PHOSPHOTRANSFERASE DOMAIN-CONTAINING PROTEIN"/>
    <property type="match status" value="1"/>
</dbReference>
<dbReference type="Gene3D" id="3.30.200.20">
    <property type="entry name" value="Phosphorylase Kinase, domain 1"/>
    <property type="match status" value="1"/>
</dbReference>
<dbReference type="STRING" id="685588.A0A067SF43"/>
<organism evidence="2 3">
    <name type="scientific">Galerina marginata (strain CBS 339.88)</name>
    <dbReference type="NCBI Taxonomy" id="685588"/>
    <lineage>
        <taxon>Eukaryota</taxon>
        <taxon>Fungi</taxon>
        <taxon>Dikarya</taxon>
        <taxon>Basidiomycota</taxon>
        <taxon>Agaricomycotina</taxon>
        <taxon>Agaricomycetes</taxon>
        <taxon>Agaricomycetidae</taxon>
        <taxon>Agaricales</taxon>
        <taxon>Agaricineae</taxon>
        <taxon>Strophariaceae</taxon>
        <taxon>Galerina</taxon>
    </lineage>
</organism>
<dbReference type="AlphaFoldDB" id="A0A067SF43"/>
<reference evidence="3" key="1">
    <citation type="journal article" date="2014" name="Proc. Natl. Acad. Sci. U.S.A.">
        <title>Extensive sampling of basidiomycete genomes demonstrates inadequacy of the white-rot/brown-rot paradigm for wood decay fungi.</title>
        <authorList>
            <person name="Riley R."/>
            <person name="Salamov A.A."/>
            <person name="Brown D.W."/>
            <person name="Nagy L.G."/>
            <person name="Floudas D."/>
            <person name="Held B.W."/>
            <person name="Levasseur A."/>
            <person name="Lombard V."/>
            <person name="Morin E."/>
            <person name="Otillar R."/>
            <person name="Lindquist E.A."/>
            <person name="Sun H."/>
            <person name="LaButti K.M."/>
            <person name="Schmutz J."/>
            <person name="Jabbour D."/>
            <person name="Luo H."/>
            <person name="Baker S.E."/>
            <person name="Pisabarro A.G."/>
            <person name="Walton J.D."/>
            <person name="Blanchette R.A."/>
            <person name="Henrissat B."/>
            <person name="Martin F."/>
            <person name="Cullen D."/>
            <person name="Hibbett D.S."/>
            <person name="Grigoriev I.V."/>
        </authorList>
    </citation>
    <scope>NUCLEOTIDE SEQUENCE [LARGE SCALE GENOMIC DNA]</scope>
    <source>
        <strain evidence="3">CBS 339.88</strain>
    </source>
</reference>
<keyword evidence="3" id="KW-1185">Reference proteome</keyword>
<proteinExistence type="predicted"/>
<dbReference type="EMBL" id="KL142407">
    <property type="protein sequence ID" value="KDR68632.1"/>
    <property type="molecule type" value="Genomic_DNA"/>
</dbReference>
<dbReference type="InterPro" id="IPR011009">
    <property type="entry name" value="Kinase-like_dom_sf"/>
</dbReference>
<protein>
    <submittedName>
        <fullName evidence="2">Uncharacterized protein</fullName>
    </submittedName>
</protein>
<dbReference type="PANTHER" id="PTHR36091">
    <property type="entry name" value="ALTERED INHERITANCE OF MITOCHONDRIA PROTEIN 9, MITOCHONDRIAL"/>
    <property type="match status" value="1"/>
</dbReference>
<evidence type="ECO:0000313" key="3">
    <source>
        <dbReference type="Proteomes" id="UP000027222"/>
    </source>
</evidence>
<gene>
    <name evidence="2" type="ORF">GALMADRAFT_78401</name>
</gene>
<dbReference type="SUPFAM" id="SSF56112">
    <property type="entry name" value="Protein kinase-like (PK-like)"/>
    <property type="match status" value="1"/>
</dbReference>
<sequence>MHCLGRARLVFNALKAPVSLRSLCSPFKTSVSTATCMVPRRVFSINANHDDDDDLFNYNSARWVYNEALRHAERRLVFDVEGLLRLAAQSVGRSSADVVDISKVDEGRFNRTFLITMRDHFQMIARVPYPVTVPKYFAVASEVATMDFLRSSGLPVPQVYGYSPVSDNVANTEYIFMEFISGENLDDVWQELEELDIASIMRQLVQLESRMMSISFPAGGSLYYTHDLEKVPGRAAIPLEDERFCVGPDTRLPMWFGRRSQLDVDRGPYESAEAALVAPAHKELAYLEQFGQPLLPFRRERREAYEYKEQPPSAHIENLQRYLLIAPSLVPKNPALGHFCIHHPNLQPNNIVVQKSPDSESGWQLSLLDWQYASVLPLFLHAGLPEWLQIDDDPVSKKSMRRPSRPKIIDELDEPERSEEDADYRRLLMYYLYVTNTKEHNKPHYEAITDPMCMFRRSLFGYAGNPWDGETLELKVALILATKNWKALTGAGGRKCPVKFDSEDILQTMQLEMEQEEAGEAFEERQGVLGIGPGGWVPSEDHHVAVTICRLNKKHALAKDWLELEWEAIEEHWPWDDMDEEKYM</sequence>
<evidence type="ECO:0000313" key="2">
    <source>
        <dbReference type="EMBL" id="KDR68632.1"/>
    </source>
</evidence>
<dbReference type="InterPro" id="IPR051035">
    <property type="entry name" value="Mito_inheritance_9"/>
</dbReference>